<dbReference type="OrthoDB" id="9812295at2"/>
<keyword evidence="2" id="KW-1185">Reference proteome</keyword>
<name>A0A1I3HVP9_9ACTN</name>
<dbReference type="EMBL" id="FOQG01000008">
    <property type="protein sequence ID" value="SFI39795.1"/>
    <property type="molecule type" value="Genomic_DNA"/>
</dbReference>
<protein>
    <submittedName>
        <fullName evidence="1">SnoaL-like domain-containing protein</fullName>
    </submittedName>
</protein>
<proteinExistence type="predicted"/>
<dbReference type="InterPro" id="IPR032710">
    <property type="entry name" value="NTF2-like_dom_sf"/>
</dbReference>
<dbReference type="Gene3D" id="3.10.450.50">
    <property type="match status" value="1"/>
</dbReference>
<dbReference type="SUPFAM" id="SSF54427">
    <property type="entry name" value="NTF2-like"/>
    <property type="match status" value="1"/>
</dbReference>
<dbReference type="AlphaFoldDB" id="A0A1I3HVP9"/>
<accession>A0A1I3HVP9</accession>
<evidence type="ECO:0000313" key="1">
    <source>
        <dbReference type="EMBL" id="SFI39795.1"/>
    </source>
</evidence>
<dbReference type="Proteomes" id="UP000198649">
    <property type="component" value="Unassembled WGS sequence"/>
</dbReference>
<organism evidence="1 2">
    <name type="scientific">Nocardioides psychrotolerans</name>
    <dbReference type="NCBI Taxonomy" id="1005945"/>
    <lineage>
        <taxon>Bacteria</taxon>
        <taxon>Bacillati</taxon>
        <taxon>Actinomycetota</taxon>
        <taxon>Actinomycetes</taxon>
        <taxon>Propionibacteriales</taxon>
        <taxon>Nocardioidaceae</taxon>
        <taxon>Nocardioides</taxon>
    </lineage>
</organism>
<sequence length="141" mass="15382">MLTDPHGLLIETLERLEGCLQTRDLDGAVACFVPDGAIFGEDPLEQAHGTAELTLLLAEVLEHPFSVGWDVHETWVRIVGQTAWFVASASLVLRDGKQEVGREPFPMSGVLRGGAGFFRFELFNGTQPLLRPGLRLVDAVA</sequence>
<reference evidence="1 2" key="1">
    <citation type="submission" date="2016-10" db="EMBL/GenBank/DDBJ databases">
        <authorList>
            <person name="de Groot N.N."/>
        </authorList>
    </citation>
    <scope>NUCLEOTIDE SEQUENCE [LARGE SCALE GENOMIC DNA]</scope>
    <source>
        <strain evidence="1 2">CGMCC 1.11156</strain>
    </source>
</reference>
<gene>
    <name evidence="1" type="ORF">SAMN05216561_1088</name>
</gene>
<dbReference type="RefSeq" id="WP_091113235.1">
    <property type="nucleotide sequence ID" value="NZ_BKAF01000015.1"/>
</dbReference>
<evidence type="ECO:0000313" key="2">
    <source>
        <dbReference type="Proteomes" id="UP000198649"/>
    </source>
</evidence>